<reference evidence="1" key="3">
    <citation type="submission" date="2025-09" db="UniProtKB">
        <authorList>
            <consortium name="Ensembl"/>
        </authorList>
    </citation>
    <scope>IDENTIFICATION</scope>
</reference>
<reference evidence="1" key="2">
    <citation type="submission" date="2025-08" db="UniProtKB">
        <authorList>
            <consortium name="Ensembl"/>
        </authorList>
    </citation>
    <scope>IDENTIFICATION</scope>
</reference>
<dbReference type="Ensembl" id="ENSPSNT00000000903.1">
    <property type="protein sequence ID" value="ENSPSNP00000000750.1"/>
    <property type="gene ID" value="ENSPSNG00000000626.1"/>
</dbReference>
<organism evidence="1 2">
    <name type="scientific">Phocoena sinus</name>
    <name type="common">Vaquita</name>
    <dbReference type="NCBI Taxonomy" id="42100"/>
    <lineage>
        <taxon>Eukaryota</taxon>
        <taxon>Metazoa</taxon>
        <taxon>Chordata</taxon>
        <taxon>Craniata</taxon>
        <taxon>Vertebrata</taxon>
        <taxon>Euteleostomi</taxon>
        <taxon>Mammalia</taxon>
        <taxon>Eutheria</taxon>
        <taxon>Laurasiatheria</taxon>
        <taxon>Artiodactyla</taxon>
        <taxon>Whippomorpha</taxon>
        <taxon>Cetacea</taxon>
        <taxon>Odontoceti</taxon>
        <taxon>Phocoenidae</taxon>
        <taxon>Phocoena</taxon>
    </lineage>
</organism>
<accession>A0A8C9B1E5</accession>
<sequence length="63" mass="7041">MRRSGWACEPRPWRLAVDCGGVFTMRTVGGGIFQALRGFRPNAAVQPSFPWGLLRLVLLLVKQ</sequence>
<name>A0A8C9B1E5_PHOSS</name>
<evidence type="ECO:0000313" key="1">
    <source>
        <dbReference type="Ensembl" id="ENSPSNP00000000750.1"/>
    </source>
</evidence>
<protein>
    <submittedName>
        <fullName evidence="1">Uncharacterized protein</fullName>
    </submittedName>
</protein>
<keyword evidence="2" id="KW-1185">Reference proteome</keyword>
<evidence type="ECO:0000313" key="2">
    <source>
        <dbReference type="Proteomes" id="UP000694554"/>
    </source>
</evidence>
<dbReference type="Proteomes" id="UP000694554">
    <property type="component" value="Chromosome 3"/>
</dbReference>
<dbReference type="AlphaFoldDB" id="A0A8C9B1E5"/>
<proteinExistence type="predicted"/>
<reference evidence="1" key="1">
    <citation type="submission" date="2019-08" db="EMBL/GenBank/DDBJ databases">
        <title>Phocoena sinus (Vaquita) genome, mPhoSin1, primary haplotype.</title>
        <authorList>
            <person name="Morin P."/>
            <person name="Mountcastle J."/>
            <person name="Fungtammasan C."/>
            <person name="Rhie A."/>
            <person name="Rojas-Bracho L."/>
            <person name="Smith C.R."/>
            <person name="Taylor B.L."/>
            <person name="Gulland F.M.D."/>
            <person name="Musser W."/>
            <person name="Houck M."/>
            <person name="Haase B."/>
            <person name="Paez S."/>
            <person name="Howe K."/>
            <person name="Torrance J."/>
            <person name="Formenti G."/>
            <person name="Phillippy A."/>
            <person name="Ryder O."/>
            <person name="Jarvis E.D."/>
            <person name="Fedrigo O."/>
        </authorList>
    </citation>
    <scope>NUCLEOTIDE SEQUENCE [LARGE SCALE GENOMIC DNA]</scope>
</reference>